<name>A0AAN7X2M1_ELEMC</name>
<dbReference type="Pfam" id="PF07654">
    <property type="entry name" value="C1-set"/>
    <property type="match status" value="3"/>
</dbReference>
<dbReference type="InterPro" id="IPR003006">
    <property type="entry name" value="Ig/MHC_CS"/>
</dbReference>
<dbReference type="CDD" id="cd21819">
    <property type="entry name" value="IgC1_CH1_IgM"/>
    <property type="match status" value="1"/>
</dbReference>
<evidence type="ECO:0000259" key="2">
    <source>
        <dbReference type="PROSITE" id="PS50835"/>
    </source>
</evidence>
<feature type="domain" description="Ig-like" evidence="2">
    <location>
        <begin position="333"/>
        <end position="428"/>
    </location>
</feature>
<dbReference type="Proteomes" id="UP001346869">
    <property type="component" value="Unassembled WGS sequence"/>
</dbReference>
<dbReference type="InterPro" id="IPR050380">
    <property type="entry name" value="Immune_Resp_Modulators"/>
</dbReference>
<dbReference type="EMBL" id="JAUZQC010000017">
    <property type="protein sequence ID" value="KAK5856456.1"/>
    <property type="molecule type" value="Genomic_DNA"/>
</dbReference>
<gene>
    <name evidence="3" type="ORF">PBY51_008049</name>
</gene>
<feature type="domain" description="Ig-like" evidence="2">
    <location>
        <begin position="112"/>
        <end position="215"/>
    </location>
</feature>
<dbReference type="InterPro" id="IPR013783">
    <property type="entry name" value="Ig-like_fold"/>
</dbReference>
<dbReference type="CDD" id="cd05768">
    <property type="entry name" value="IgC1_CH3_IgAGD_CH4_IgAEM"/>
    <property type="match status" value="1"/>
</dbReference>
<evidence type="ECO:0000256" key="1">
    <source>
        <dbReference type="ARBA" id="ARBA00023319"/>
    </source>
</evidence>
<dbReference type="InterPro" id="IPR007110">
    <property type="entry name" value="Ig-like_dom"/>
</dbReference>
<comment type="caution">
    <text evidence="3">The sequence shown here is derived from an EMBL/GenBank/DDBJ whole genome shotgun (WGS) entry which is preliminary data.</text>
</comment>
<proteinExistence type="predicted"/>
<protein>
    <recommendedName>
        <fullName evidence="2">Ig-like domain-containing protein</fullName>
    </recommendedName>
</protein>
<dbReference type="SMART" id="SM00407">
    <property type="entry name" value="IGc1"/>
    <property type="match status" value="3"/>
</dbReference>
<dbReference type="AlphaFoldDB" id="A0AAN7X2M1"/>
<dbReference type="SUPFAM" id="SSF48726">
    <property type="entry name" value="Immunoglobulin"/>
    <property type="match status" value="4"/>
</dbReference>
<dbReference type="PANTHER" id="PTHR23411">
    <property type="entry name" value="TAPASIN"/>
    <property type="match status" value="1"/>
</dbReference>
<keyword evidence="1" id="KW-0393">Immunoglobulin domain</keyword>
<accession>A0AAN7X2M1</accession>
<dbReference type="Gene3D" id="2.60.40.10">
    <property type="entry name" value="Immunoglobulins"/>
    <property type="match status" value="4"/>
</dbReference>
<dbReference type="InterPro" id="IPR036179">
    <property type="entry name" value="Ig-like_dom_sf"/>
</dbReference>
<sequence length="455" mass="51154">MVTVTSATSTKPTVFPLIQCGSGTGSTITLGCLATGFTPSSLTYTWTKNGAALTDFIQYPTVQKDNFYQGVSQIQVSRQDWDAEHEFNCAATHAAGLVEKGFKKPVVIYKEPTVKLFASSNDESEAYFSCFANDFSPNQYEIKWLLNDQKLTNQIHEVKTLTAERKDEKGNPLYSAASFVMLNSSDLSSDSDVMCQFEGKKHQIVNSTHHQKPINPTEPDTGCPEADVDIQLIGPSIQNMVLNRQGMVYCQVRINKINLEKISWETENGKSINDAEQITKFDGPNKIYKAQLPITFDEWSRGDKFVCKVEHNDWMTPLKRTYQRINGGTTQRPSVFMLPPLEHSKKETVTLSCFVKDFYPHEVFVSWLVDDEEADFPFSTTTPVENNGSFSAYGQLTISSDHWKNNDTVYSCVVYHESLVDTAIRSIVRSIGHRTSENTNMVNLNMNIPDTCKAQ</sequence>
<evidence type="ECO:0000313" key="4">
    <source>
        <dbReference type="Proteomes" id="UP001346869"/>
    </source>
</evidence>
<feature type="domain" description="Ig-like" evidence="2">
    <location>
        <begin position="12"/>
        <end position="93"/>
    </location>
</feature>
<dbReference type="FunFam" id="2.60.40.10:FF:000463">
    <property type="entry name" value="Immunoglobulin heavy constant gamma 1"/>
    <property type="match status" value="1"/>
</dbReference>
<dbReference type="PROSITE" id="PS50835">
    <property type="entry name" value="IG_LIKE"/>
    <property type="match status" value="3"/>
</dbReference>
<dbReference type="PROSITE" id="PS00290">
    <property type="entry name" value="IG_MHC"/>
    <property type="match status" value="2"/>
</dbReference>
<keyword evidence="4" id="KW-1185">Reference proteome</keyword>
<evidence type="ECO:0000313" key="3">
    <source>
        <dbReference type="EMBL" id="KAK5856456.1"/>
    </source>
</evidence>
<reference evidence="3 4" key="1">
    <citation type="journal article" date="2023" name="Genes (Basel)">
        <title>Chromosome-Level Genome Assembly and Circadian Gene Repertoire of the Patagonia Blennie Eleginops maclovinus-The Closest Ancestral Proxy of Antarctic Cryonotothenioids.</title>
        <authorList>
            <person name="Cheng C.C."/>
            <person name="Rivera-Colon A.G."/>
            <person name="Minhas B.F."/>
            <person name="Wilson L."/>
            <person name="Rayamajhi N."/>
            <person name="Vargas-Chacoff L."/>
            <person name="Catchen J.M."/>
        </authorList>
    </citation>
    <scope>NUCLEOTIDE SEQUENCE [LARGE SCALE GENOMIC DNA]</scope>
    <source>
        <strain evidence="3">JMC-PN-2008</strain>
    </source>
</reference>
<reference evidence="3 4" key="2">
    <citation type="journal article" date="2023" name="Mol. Biol. Evol.">
        <title>Genomics of Secondarily Temperate Adaptation in the Only Non-Antarctic Icefish.</title>
        <authorList>
            <person name="Rivera-Colon A.G."/>
            <person name="Rayamajhi N."/>
            <person name="Minhas B.F."/>
            <person name="Madrigal G."/>
            <person name="Bilyk K.T."/>
            <person name="Yoon V."/>
            <person name="Hune M."/>
            <person name="Gregory S."/>
            <person name="Cheng C.H.C."/>
            <person name="Catchen J.M."/>
        </authorList>
    </citation>
    <scope>NUCLEOTIDE SEQUENCE [LARGE SCALE GENOMIC DNA]</scope>
    <source>
        <strain evidence="3">JMC-PN-2008</strain>
    </source>
</reference>
<organism evidence="3 4">
    <name type="scientific">Eleginops maclovinus</name>
    <name type="common">Patagonian blennie</name>
    <name type="synonym">Eleginus maclovinus</name>
    <dbReference type="NCBI Taxonomy" id="56733"/>
    <lineage>
        <taxon>Eukaryota</taxon>
        <taxon>Metazoa</taxon>
        <taxon>Chordata</taxon>
        <taxon>Craniata</taxon>
        <taxon>Vertebrata</taxon>
        <taxon>Euteleostomi</taxon>
        <taxon>Actinopterygii</taxon>
        <taxon>Neopterygii</taxon>
        <taxon>Teleostei</taxon>
        <taxon>Neoteleostei</taxon>
        <taxon>Acanthomorphata</taxon>
        <taxon>Eupercaria</taxon>
        <taxon>Perciformes</taxon>
        <taxon>Notothenioidei</taxon>
        <taxon>Eleginopidae</taxon>
        <taxon>Eleginops</taxon>
    </lineage>
</organism>
<dbReference type="InterPro" id="IPR003597">
    <property type="entry name" value="Ig_C1-set"/>
</dbReference>